<organism evidence="1 2">
    <name type="scientific">Wuchereria bancrofti</name>
    <dbReference type="NCBI Taxonomy" id="6293"/>
    <lineage>
        <taxon>Eukaryota</taxon>
        <taxon>Metazoa</taxon>
        <taxon>Ecdysozoa</taxon>
        <taxon>Nematoda</taxon>
        <taxon>Chromadorea</taxon>
        <taxon>Rhabditida</taxon>
        <taxon>Spirurina</taxon>
        <taxon>Spiruromorpha</taxon>
        <taxon>Filarioidea</taxon>
        <taxon>Onchocercidae</taxon>
        <taxon>Wuchereria</taxon>
    </lineage>
</organism>
<name>J9BBR1_WUCBA</name>
<accession>J9BBR1</accession>
<evidence type="ECO:0000313" key="1">
    <source>
        <dbReference type="EMBL" id="EJW84560.1"/>
    </source>
</evidence>
<proteinExistence type="predicted"/>
<evidence type="ECO:0000313" key="2">
    <source>
        <dbReference type="Proteomes" id="UP000004810"/>
    </source>
</evidence>
<protein>
    <submittedName>
        <fullName evidence="1">Uncharacterized protein</fullName>
    </submittedName>
</protein>
<sequence>MPDFLLSLKSIRYAHPYHPDVSLAVVPSSRLSRNREFHPKALVVAAPAGFPSHAASPINECIAETALNANRKEQPYMPLPSPEKLPAPQAYKTRFKRLPIGLLIF</sequence>
<dbReference type="EMBL" id="ADBV01001564">
    <property type="protein sequence ID" value="EJW84560.1"/>
    <property type="molecule type" value="Genomic_DNA"/>
</dbReference>
<comment type="caution">
    <text evidence="1">The sequence shown here is derived from an EMBL/GenBank/DDBJ whole genome shotgun (WGS) entry which is preliminary data.</text>
</comment>
<dbReference type="Proteomes" id="UP000004810">
    <property type="component" value="Unassembled WGS sequence"/>
</dbReference>
<gene>
    <name evidence="1" type="ORF">WUBG_04538</name>
</gene>
<dbReference type="AlphaFoldDB" id="J9BBR1"/>
<reference evidence="2" key="1">
    <citation type="submission" date="2012-08" db="EMBL/GenBank/DDBJ databases">
        <title>The Genome Sequence of Wuchereria bancrofti.</title>
        <authorList>
            <person name="Nutman T.B."/>
            <person name="Fink D.L."/>
            <person name="Russ C."/>
            <person name="Young S."/>
            <person name="Zeng Q."/>
            <person name="Koehrsen M."/>
            <person name="Alvarado L."/>
            <person name="Berlin A."/>
            <person name="Chapman S.B."/>
            <person name="Chen Z."/>
            <person name="Freedman E."/>
            <person name="Gellesch M."/>
            <person name="Goldberg J."/>
            <person name="Griggs A."/>
            <person name="Gujja S."/>
            <person name="Heilman E.R."/>
            <person name="Heiman D."/>
            <person name="Hepburn T."/>
            <person name="Howarth C."/>
            <person name="Jen D."/>
            <person name="Larson L."/>
            <person name="Lewis B."/>
            <person name="Mehta T."/>
            <person name="Park D."/>
            <person name="Pearson M."/>
            <person name="Roberts A."/>
            <person name="Saif S."/>
            <person name="Shea T."/>
            <person name="Shenoy N."/>
            <person name="Sisk P."/>
            <person name="Stolte C."/>
            <person name="Sykes S."/>
            <person name="Walk T."/>
            <person name="White J."/>
            <person name="Yandava C."/>
            <person name="Haas B."/>
            <person name="Henn M.R."/>
            <person name="Nusbaum C."/>
            <person name="Birren B."/>
        </authorList>
    </citation>
    <scope>NUCLEOTIDE SEQUENCE [LARGE SCALE GENOMIC DNA]</scope>
    <source>
        <strain evidence="2">NA</strain>
    </source>
</reference>